<evidence type="ECO:0000256" key="1">
    <source>
        <dbReference type="SAM" id="Coils"/>
    </source>
</evidence>
<accession>A0ABQ5CQD2</accession>
<feature type="transmembrane region" description="Helical" evidence="3">
    <location>
        <begin position="152"/>
        <end position="177"/>
    </location>
</feature>
<feature type="region of interest" description="Disordered" evidence="2">
    <location>
        <begin position="42"/>
        <end position="70"/>
    </location>
</feature>
<sequence>METRTSTELKKILEIMEADKRDVAQQMKAMQDQIQELLLSNNHRTNGDSSSSGDSVNKEGNGSRHSNDIKVDIPEYDGKLDPDEFVEWLRTVELVFDYKQTTEDNKVKIVALKLRKSFAYFSVLFAVHVVGIMTFLLGAFPPLLLKDPGGVFTIMTIVSGSMAVLASGILILANLLLPSWIKDVHYTLPKTMGSISKIALPSL</sequence>
<evidence type="ECO:0000256" key="2">
    <source>
        <dbReference type="SAM" id="MobiDB-lite"/>
    </source>
</evidence>
<dbReference type="EMBL" id="BQNB010014516">
    <property type="protein sequence ID" value="GJT29108.1"/>
    <property type="molecule type" value="Genomic_DNA"/>
</dbReference>
<evidence type="ECO:0000313" key="5">
    <source>
        <dbReference type="Proteomes" id="UP001151760"/>
    </source>
</evidence>
<dbReference type="Proteomes" id="UP001151760">
    <property type="component" value="Unassembled WGS sequence"/>
</dbReference>
<keyword evidence="5" id="KW-1185">Reference proteome</keyword>
<feature type="transmembrane region" description="Helical" evidence="3">
    <location>
        <begin position="118"/>
        <end position="140"/>
    </location>
</feature>
<keyword evidence="3" id="KW-0472">Membrane</keyword>
<keyword evidence="1" id="KW-0175">Coiled coil</keyword>
<protein>
    <submittedName>
        <fullName evidence="4">Uncharacterized protein</fullName>
    </submittedName>
</protein>
<feature type="coiled-coil region" evidence="1">
    <location>
        <begin position="13"/>
        <end position="40"/>
    </location>
</feature>
<reference evidence="4" key="2">
    <citation type="submission" date="2022-01" db="EMBL/GenBank/DDBJ databases">
        <authorList>
            <person name="Yamashiro T."/>
            <person name="Shiraishi A."/>
            <person name="Satake H."/>
            <person name="Nakayama K."/>
        </authorList>
    </citation>
    <scope>NUCLEOTIDE SEQUENCE</scope>
</reference>
<feature type="compositionally biased region" description="Basic and acidic residues" evidence="2">
    <location>
        <begin position="61"/>
        <end position="70"/>
    </location>
</feature>
<reference evidence="4" key="1">
    <citation type="journal article" date="2022" name="Int. J. Mol. Sci.">
        <title>Draft Genome of Tanacetum Coccineum: Genomic Comparison of Closely Related Tanacetum-Family Plants.</title>
        <authorList>
            <person name="Yamashiro T."/>
            <person name="Shiraishi A."/>
            <person name="Nakayama K."/>
            <person name="Satake H."/>
        </authorList>
    </citation>
    <scope>NUCLEOTIDE SEQUENCE</scope>
</reference>
<evidence type="ECO:0000256" key="3">
    <source>
        <dbReference type="SAM" id="Phobius"/>
    </source>
</evidence>
<evidence type="ECO:0000313" key="4">
    <source>
        <dbReference type="EMBL" id="GJT29108.1"/>
    </source>
</evidence>
<name>A0ABQ5CQD2_9ASTR</name>
<gene>
    <name evidence="4" type="ORF">Tco_0909383</name>
</gene>
<comment type="caution">
    <text evidence="4">The sequence shown here is derived from an EMBL/GenBank/DDBJ whole genome shotgun (WGS) entry which is preliminary data.</text>
</comment>
<keyword evidence="3" id="KW-0812">Transmembrane</keyword>
<organism evidence="4 5">
    <name type="scientific">Tanacetum coccineum</name>
    <dbReference type="NCBI Taxonomy" id="301880"/>
    <lineage>
        <taxon>Eukaryota</taxon>
        <taxon>Viridiplantae</taxon>
        <taxon>Streptophyta</taxon>
        <taxon>Embryophyta</taxon>
        <taxon>Tracheophyta</taxon>
        <taxon>Spermatophyta</taxon>
        <taxon>Magnoliopsida</taxon>
        <taxon>eudicotyledons</taxon>
        <taxon>Gunneridae</taxon>
        <taxon>Pentapetalae</taxon>
        <taxon>asterids</taxon>
        <taxon>campanulids</taxon>
        <taxon>Asterales</taxon>
        <taxon>Asteraceae</taxon>
        <taxon>Asteroideae</taxon>
        <taxon>Anthemideae</taxon>
        <taxon>Anthemidinae</taxon>
        <taxon>Tanacetum</taxon>
    </lineage>
</organism>
<proteinExistence type="predicted"/>
<keyword evidence="3" id="KW-1133">Transmembrane helix</keyword>